<dbReference type="AlphaFoldDB" id="A0A3S4IWB6"/>
<accession>A0A3S4IWB6</accession>
<organism evidence="1 2">
    <name type="scientific">Klebsiella pneumoniae</name>
    <dbReference type="NCBI Taxonomy" id="573"/>
    <lineage>
        <taxon>Bacteria</taxon>
        <taxon>Pseudomonadati</taxon>
        <taxon>Pseudomonadota</taxon>
        <taxon>Gammaproteobacteria</taxon>
        <taxon>Enterobacterales</taxon>
        <taxon>Enterobacteriaceae</taxon>
        <taxon>Klebsiella/Raoultella group</taxon>
        <taxon>Klebsiella</taxon>
        <taxon>Klebsiella pneumoniae complex</taxon>
    </lineage>
</organism>
<dbReference type="Proteomes" id="UP000282433">
    <property type="component" value="Chromosome"/>
</dbReference>
<evidence type="ECO:0000313" key="1">
    <source>
        <dbReference type="EMBL" id="VEB06501.1"/>
    </source>
</evidence>
<sequence>MLAAVAMPVHEFIIEFFMNLIDLINKFSFYRRGLLGT</sequence>
<protein>
    <submittedName>
        <fullName evidence="1">Uncharacterized protein</fullName>
    </submittedName>
</protein>
<name>A0A3S4IWB6_KLEPN</name>
<dbReference type="EMBL" id="LR134162">
    <property type="protein sequence ID" value="VEB06501.1"/>
    <property type="molecule type" value="Genomic_DNA"/>
</dbReference>
<gene>
    <name evidence="1" type="ORF">NCTC13635_06049</name>
</gene>
<proteinExistence type="predicted"/>
<reference evidence="1 2" key="1">
    <citation type="submission" date="2018-12" db="EMBL/GenBank/DDBJ databases">
        <authorList>
            <consortium name="Pathogen Informatics"/>
        </authorList>
    </citation>
    <scope>NUCLEOTIDE SEQUENCE [LARGE SCALE GENOMIC DNA]</scope>
    <source>
        <strain evidence="1 2">NCTC13635</strain>
    </source>
</reference>
<evidence type="ECO:0000313" key="2">
    <source>
        <dbReference type="Proteomes" id="UP000282433"/>
    </source>
</evidence>